<dbReference type="InterPro" id="IPR005801">
    <property type="entry name" value="ADC_synthase"/>
</dbReference>
<dbReference type="InterPro" id="IPR019999">
    <property type="entry name" value="Anth_synth_I-like"/>
</dbReference>
<protein>
    <recommendedName>
        <fullName evidence="3">isochorismate synthase</fullName>
        <ecNumber evidence="3">5.4.4.2</ecNumber>
    </recommendedName>
    <alternativeName>
        <fullName evidence="5">Isochorismate mutase</fullName>
    </alternativeName>
</protein>
<dbReference type="AlphaFoldDB" id="A0A538TJM4"/>
<dbReference type="Gene3D" id="3.60.120.10">
    <property type="entry name" value="Anthranilate synthase"/>
    <property type="match status" value="1"/>
</dbReference>
<evidence type="ECO:0000256" key="2">
    <source>
        <dbReference type="ARBA" id="ARBA00005297"/>
    </source>
</evidence>
<evidence type="ECO:0000256" key="3">
    <source>
        <dbReference type="ARBA" id="ARBA00012824"/>
    </source>
</evidence>
<dbReference type="PANTHER" id="PTHR42839">
    <property type="entry name" value="ISOCHORISMATE SYNTHASE ENTC"/>
    <property type="match status" value="1"/>
</dbReference>
<evidence type="ECO:0000259" key="6">
    <source>
        <dbReference type="Pfam" id="PF00425"/>
    </source>
</evidence>
<dbReference type="InterPro" id="IPR004561">
    <property type="entry name" value="IsoChor_synthase"/>
</dbReference>
<dbReference type="NCBIfam" id="TIGR00543">
    <property type="entry name" value="isochor_syn"/>
    <property type="match status" value="1"/>
</dbReference>
<organism evidence="7 8">
    <name type="scientific">Eiseniibacteriota bacterium</name>
    <dbReference type="NCBI Taxonomy" id="2212470"/>
    <lineage>
        <taxon>Bacteria</taxon>
        <taxon>Candidatus Eiseniibacteriota</taxon>
    </lineage>
</organism>
<dbReference type="Pfam" id="PF00425">
    <property type="entry name" value="Chorismate_bind"/>
    <property type="match status" value="1"/>
</dbReference>
<proteinExistence type="inferred from homology"/>
<dbReference type="InterPro" id="IPR015890">
    <property type="entry name" value="Chorismate_C"/>
</dbReference>
<accession>A0A538TJM4</accession>
<dbReference type="EMBL" id="VBOZ01000029">
    <property type="protein sequence ID" value="TMQ63819.1"/>
    <property type="molecule type" value="Genomic_DNA"/>
</dbReference>
<evidence type="ECO:0000256" key="5">
    <source>
        <dbReference type="ARBA" id="ARBA00041564"/>
    </source>
</evidence>
<dbReference type="PANTHER" id="PTHR42839:SF2">
    <property type="entry name" value="ISOCHORISMATE SYNTHASE ENTC"/>
    <property type="match status" value="1"/>
</dbReference>
<dbReference type="EC" id="5.4.4.2" evidence="3"/>
<reference evidence="7 8" key="1">
    <citation type="journal article" date="2019" name="Nat. Microbiol.">
        <title>Mediterranean grassland soil C-N compound turnover is dependent on rainfall and depth, and is mediated by genomically divergent microorganisms.</title>
        <authorList>
            <person name="Diamond S."/>
            <person name="Andeer P.F."/>
            <person name="Li Z."/>
            <person name="Crits-Christoph A."/>
            <person name="Burstein D."/>
            <person name="Anantharaman K."/>
            <person name="Lane K.R."/>
            <person name="Thomas B.C."/>
            <person name="Pan C."/>
            <person name="Northen T.R."/>
            <person name="Banfield J.F."/>
        </authorList>
    </citation>
    <scope>NUCLEOTIDE SEQUENCE [LARGE SCALE GENOMIC DNA]</scope>
    <source>
        <strain evidence="7">WS_9</strain>
    </source>
</reference>
<dbReference type="GO" id="GO:0008909">
    <property type="term" value="F:isochorismate synthase activity"/>
    <property type="evidence" value="ECO:0007669"/>
    <property type="project" value="UniProtKB-EC"/>
</dbReference>
<evidence type="ECO:0000313" key="7">
    <source>
        <dbReference type="EMBL" id="TMQ63819.1"/>
    </source>
</evidence>
<gene>
    <name evidence="7" type="ORF">E6K79_09255</name>
</gene>
<feature type="domain" description="Chorismate-utilising enzyme C-terminal" evidence="6">
    <location>
        <begin position="174"/>
        <end position="425"/>
    </location>
</feature>
<dbReference type="Proteomes" id="UP000317691">
    <property type="component" value="Unassembled WGS sequence"/>
</dbReference>
<name>A0A538TJM4_UNCEI</name>
<comment type="catalytic activity">
    <reaction evidence="1">
        <text>chorismate = isochorismate</text>
        <dbReference type="Rhea" id="RHEA:18985"/>
        <dbReference type="ChEBI" id="CHEBI:29748"/>
        <dbReference type="ChEBI" id="CHEBI:29780"/>
        <dbReference type="EC" id="5.4.4.2"/>
    </reaction>
</comment>
<comment type="caution">
    <text evidence="7">The sequence shown here is derived from an EMBL/GenBank/DDBJ whole genome shotgun (WGS) entry which is preliminary data.</text>
</comment>
<comment type="similarity">
    <text evidence="2">Belongs to the isochorismate synthase family.</text>
</comment>
<dbReference type="SUPFAM" id="SSF56322">
    <property type="entry name" value="ADC synthase"/>
    <property type="match status" value="1"/>
</dbReference>
<sequence length="436" mass="46605">MKDSLSGSASAPGAATQDDFRLDAVDESLLAPPCFFWESPDGECISLIGASARREFSGPDPWMEARLWLREIAGSTKLPGQPTDTTPIAFGGFSFDGGPASAWGLPAGVVMIPALQWHRDTDGHAALTTWADVQPWLGLGRGLGLGRSVGLGPRPAELGTRMEDEDLAGEWSRGDWSRAVGWALDRIQAGGVEKVVLARSREARTPVGWDAVRAFTALRETYPSCFRFLYWNDSGSVFLGASPERLVSLREGRVRADAVAGTARLGSADGSDAARALLDDPKERREHEVVAREILAALRGVCPDAAAPPEPALLRLHGLAHLRTPITATAAPGTHVLDLVSRLHPTPAVAGTPREEALKLIRVIEPRGRGWYAGPIGWMKPGGEGDFAVGIRSAFVRGDRALLYAGAGIVAGSRAEREWDECEAKLGSIEDVLFRG</sequence>
<keyword evidence="4 7" id="KW-0413">Isomerase</keyword>
<evidence type="ECO:0000313" key="8">
    <source>
        <dbReference type="Proteomes" id="UP000317691"/>
    </source>
</evidence>
<dbReference type="PRINTS" id="PR00095">
    <property type="entry name" value="ANTSNTHASEI"/>
</dbReference>
<evidence type="ECO:0000256" key="1">
    <source>
        <dbReference type="ARBA" id="ARBA00000799"/>
    </source>
</evidence>
<evidence type="ECO:0000256" key="4">
    <source>
        <dbReference type="ARBA" id="ARBA00023235"/>
    </source>
</evidence>